<dbReference type="Proteomes" id="UP000095563">
    <property type="component" value="Unassembled WGS sequence"/>
</dbReference>
<reference evidence="1 2" key="1">
    <citation type="submission" date="2015-09" db="EMBL/GenBank/DDBJ databases">
        <authorList>
            <consortium name="Pathogen Informatics"/>
        </authorList>
    </citation>
    <scope>NUCLEOTIDE SEQUENCE [LARGE SCALE GENOMIC DNA]</scope>
    <source>
        <strain evidence="1 2">2789STDY5834956</strain>
    </source>
</reference>
<gene>
    <name evidence="1" type="ORF">ERS852568_02747</name>
</gene>
<sequence>MKQRKPYVIHQEPGKVRITNRDKLRVDLLDGFKISDILELKKFNFIYLTKGYETKGLLNGEIVDMKVRYIQVFKQ</sequence>
<protein>
    <submittedName>
        <fullName evidence="1">Uncharacterized protein</fullName>
    </submittedName>
</protein>
<dbReference type="RefSeq" id="WP_055208758.1">
    <property type="nucleotide sequence ID" value="NZ_CZBO01000008.1"/>
</dbReference>
<evidence type="ECO:0000313" key="2">
    <source>
        <dbReference type="Proteomes" id="UP000095563"/>
    </source>
</evidence>
<dbReference type="EMBL" id="CZBO01000008">
    <property type="protein sequence ID" value="CUQ30385.1"/>
    <property type="molecule type" value="Genomic_DNA"/>
</dbReference>
<name>A0A174VED9_9CLOT</name>
<proteinExistence type="predicted"/>
<organism evidence="1 2">
    <name type="scientific">Clostridium baratii</name>
    <dbReference type="NCBI Taxonomy" id="1561"/>
    <lineage>
        <taxon>Bacteria</taxon>
        <taxon>Bacillati</taxon>
        <taxon>Bacillota</taxon>
        <taxon>Clostridia</taxon>
        <taxon>Eubacteriales</taxon>
        <taxon>Clostridiaceae</taxon>
        <taxon>Clostridium</taxon>
    </lineage>
</organism>
<evidence type="ECO:0000313" key="1">
    <source>
        <dbReference type="EMBL" id="CUQ30385.1"/>
    </source>
</evidence>
<dbReference type="AlphaFoldDB" id="A0A174VED9"/>
<accession>A0A174VED9</accession>